<keyword evidence="1" id="KW-1133">Transmembrane helix</keyword>
<name>Q7VJ03_HELHP</name>
<dbReference type="EMBL" id="AE017125">
    <property type="protein sequence ID" value="AAP77045.1"/>
    <property type="molecule type" value="Genomic_DNA"/>
</dbReference>
<dbReference type="HOGENOM" id="CLU_2990463_0_0_7"/>
<protein>
    <submittedName>
        <fullName evidence="2">Uncharacterized protein</fullName>
    </submittedName>
</protein>
<feature type="transmembrane region" description="Helical" evidence="1">
    <location>
        <begin position="12"/>
        <end position="37"/>
    </location>
</feature>
<keyword evidence="1" id="KW-0472">Membrane</keyword>
<dbReference type="KEGG" id="hhe:HH_0448"/>
<evidence type="ECO:0000256" key="1">
    <source>
        <dbReference type="SAM" id="Phobius"/>
    </source>
</evidence>
<dbReference type="STRING" id="235279.HH_0448"/>
<organism evidence="2 3">
    <name type="scientific">Helicobacter hepaticus (strain ATCC 51449 / 3B1)</name>
    <dbReference type="NCBI Taxonomy" id="235279"/>
    <lineage>
        <taxon>Bacteria</taxon>
        <taxon>Pseudomonadati</taxon>
        <taxon>Campylobacterota</taxon>
        <taxon>Epsilonproteobacteria</taxon>
        <taxon>Campylobacterales</taxon>
        <taxon>Helicobacteraceae</taxon>
        <taxon>Helicobacter</taxon>
    </lineage>
</organism>
<keyword evidence="3" id="KW-1185">Reference proteome</keyword>
<evidence type="ECO:0000313" key="2">
    <source>
        <dbReference type="EMBL" id="AAP77045.1"/>
    </source>
</evidence>
<gene>
    <name evidence="2" type="ordered locus">HH_0448</name>
</gene>
<accession>Q7VJ03</accession>
<reference evidence="2 3" key="1">
    <citation type="journal article" date="2003" name="Proc. Natl. Acad. Sci. U.S.A.">
        <title>The complete genome sequence of the carcinogenic bacterium Helicobacter hepaticus.</title>
        <authorList>
            <person name="Suerbaum S."/>
            <person name="Josenhans C."/>
            <person name="Sterzenbach T."/>
            <person name="Drescher B."/>
            <person name="Brandt P."/>
            <person name="Bell M."/>
            <person name="Droege M."/>
            <person name="Fartmann B."/>
            <person name="Fischer H.-P."/>
            <person name="Ge Z."/>
            <person name="Hoerster A."/>
            <person name="Holland R."/>
            <person name="Klein K."/>
            <person name="Koenig J."/>
            <person name="Macko L."/>
            <person name="Mendz G.L."/>
            <person name="Nyakatura G."/>
            <person name="Schauer D.B."/>
            <person name="Shen Z."/>
            <person name="Weber J."/>
            <person name="Frosch M."/>
            <person name="Fox J.G."/>
        </authorList>
    </citation>
    <scope>NUCLEOTIDE SEQUENCE [LARGE SCALE GENOMIC DNA]</scope>
    <source>
        <strain evidence="3">ATCC 51449 / 3B1</strain>
    </source>
</reference>
<evidence type="ECO:0000313" key="3">
    <source>
        <dbReference type="Proteomes" id="UP000002495"/>
    </source>
</evidence>
<proteinExistence type="predicted"/>
<sequence length="57" mass="6774">MTENLKTFLLQMVSYFSIYEIAVLLGIFLFLLCFLHLDCCYEVGDLLQASSFFFLYW</sequence>
<keyword evidence="1" id="KW-0812">Transmembrane</keyword>
<dbReference type="AlphaFoldDB" id="Q7VJ03"/>
<dbReference type="Proteomes" id="UP000002495">
    <property type="component" value="Chromosome"/>
</dbReference>